<sequence length="132" mass="14932">MARYKSLSDKWAYIPTRVDRGGDWKKAMLGFTGVKSAKLSDLHLIASKPSHQGSYSDAHVTFVLKEGNAKHHIYYQVNNDKLVADYVLAPKGWKSSYWLNFPELREAAEAELLNLVRYCRSEGTLDEIPSAV</sequence>
<name>A0ABP9QUC1_9RHOO</name>
<comment type="caution">
    <text evidence="1">The sequence shown here is derived from an EMBL/GenBank/DDBJ whole genome shotgun (WGS) entry which is preliminary data.</text>
</comment>
<evidence type="ECO:0000313" key="2">
    <source>
        <dbReference type="Proteomes" id="UP001500547"/>
    </source>
</evidence>
<reference evidence="2" key="1">
    <citation type="journal article" date="2019" name="Int. J. Syst. Evol. Microbiol.">
        <title>The Global Catalogue of Microorganisms (GCM) 10K type strain sequencing project: providing services to taxonomists for standard genome sequencing and annotation.</title>
        <authorList>
            <consortium name="The Broad Institute Genomics Platform"/>
            <consortium name="The Broad Institute Genome Sequencing Center for Infectious Disease"/>
            <person name="Wu L."/>
            <person name="Ma J."/>
        </authorList>
    </citation>
    <scope>NUCLEOTIDE SEQUENCE [LARGE SCALE GENOMIC DNA]</scope>
    <source>
        <strain evidence="2">JCM 18715</strain>
    </source>
</reference>
<organism evidence="1 2">
    <name type="scientific">Viridibacterium curvum</name>
    <dbReference type="NCBI Taxonomy" id="1101404"/>
    <lineage>
        <taxon>Bacteria</taxon>
        <taxon>Pseudomonadati</taxon>
        <taxon>Pseudomonadota</taxon>
        <taxon>Betaproteobacteria</taxon>
        <taxon>Rhodocyclales</taxon>
        <taxon>Rhodocyclaceae</taxon>
        <taxon>Viridibacterium</taxon>
    </lineage>
</organism>
<keyword evidence="2" id="KW-1185">Reference proteome</keyword>
<proteinExistence type="predicted"/>
<evidence type="ECO:0000313" key="1">
    <source>
        <dbReference type="EMBL" id="GAA5167737.1"/>
    </source>
</evidence>
<dbReference type="Proteomes" id="UP001500547">
    <property type="component" value="Unassembled WGS sequence"/>
</dbReference>
<dbReference type="RefSeq" id="WP_345533562.1">
    <property type="nucleotide sequence ID" value="NZ_BAABLD010000008.1"/>
</dbReference>
<gene>
    <name evidence="1" type="ORF">GCM10025770_26830</name>
</gene>
<protein>
    <submittedName>
        <fullName evidence="1">Uncharacterized protein</fullName>
    </submittedName>
</protein>
<accession>A0ABP9QUC1</accession>
<dbReference type="EMBL" id="BAABLD010000008">
    <property type="protein sequence ID" value="GAA5167737.1"/>
    <property type="molecule type" value="Genomic_DNA"/>
</dbReference>